<name>A0A9D9DCD9_9GAMM</name>
<dbReference type="GO" id="GO:0022857">
    <property type="term" value="F:transmembrane transporter activity"/>
    <property type="evidence" value="ECO:0007669"/>
    <property type="project" value="InterPro"/>
</dbReference>
<dbReference type="PANTHER" id="PTHR42718">
    <property type="entry name" value="MAJOR FACILITATOR SUPERFAMILY MULTIDRUG TRANSPORTER MFSC"/>
    <property type="match status" value="1"/>
</dbReference>
<accession>A0A9D9DCD9</accession>
<comment type="subcellular location">
    <subcellularLocation>
        <location evidence="1">Cell membrane</location>
        <topology evidence="1">Multi-pass membrane protein</topology>
    </subcellularLocation>
</comment>
<keyword evidence="2" id="KW-0813">Transport</keyword>
<dbReference type="Pfam" id="PF07690">
    <property type="entry name" value="MFS_1"/>
    <property type="match status" value="1"/>
</dbReference>
<comment type="caution">
    <text evidence="9">The sequence shown here is derived from an EMBL/GenBank/DDBJ whole genome shotgun (WGS) entry which is preliminary data.</text>
</comment>
<dbReference type="PROSITE" id="PS50850">
    <property type="entry name" value="MFS"/>
    <property type="match status" value="1"/>
</dbReference>
<evidence type="ECO:0000256" key="5">
    <source>
        <dbReference type="ARBA" id="ARBA00022989"/>
    </source>
</evidence>
<dbReference type="CDD" id="cd17321">
    <property type="entry name" value="MFS_MMR_MDR_like"/>
    <property type="match status" value="1"/>
</dbReference>
<evidence type="ECO:0000256" key="2">
    <source>
        <dbReference type="ARBA" id="ARBA00022448"/>
    </source>
</evidence>
<reference evidence="9" key="1">
    <citation type="submission" date="2020-10" db="EMBL/GenBank/DDBJ databases">
        <authorList>
            <person name="Gilroy R."/>
        </authorList>
    </citation>
    <scope>NUCLEOTIDE SEQUENCE</scope>
    <source>
        <strain evidence="9">17213</strain>
    </source>
</reference>
<dbReference type="Proteomes" id="UP000823631">
    <property type="component" value="Unassembled WGS sequence"/>
</dbReference>
<reference evidence="9" key="2">
    <citation type="journal article" date="2021" name="PeerJ">
        <title>Extensive microbial diversity within the chicken gut microbiome revealed by metagenomics and culture.</title>
        <authorList>
            <person name="Gilroy R."/>
            <person name="Ravi A."/>
            <person name="Getino M."/>
            <person name="Pursley I."/>
            <person name="Horton D.L."/>
            <person name="Alikhan N.F."/>
            <person name="Baker D."/>
            <person name="Gharbi K."/>
            <person name="Hall N."/>
            <person name="Watson M."/>
            <person name="Adriaenssens E.M."/>
            <person name="Foster-Nyarko E."/>
            <person name="Jarju S."/>
            <person name="Secka A."/>
            <person name="Antonio M."/>
            <person name="Oren A."/>
            <person name="Chaudhuri R.R."/>
            <person name="La Ragione R."/>
            <person name="Hildebrand F."/>
            <person name="Pallen M.J."/>
        </authorList>
    </citation>
    <scope>NUCLEOTIDE SEQUENCE</scope>
    <source>
        <strain evidence="9">17213</strain>
    </source>
</reference>
<keyword evidence="4 7" id="KW-0812">Transmembrane</keyword>
<evidence type="ECO:0000256" key="6">
    <source>
        <dbReference type="ARBA" id="ARBA00023136"/>
    </source>
</evidence>
<feature type="transmembrane region" description="Helical" evidence="7">
    <location>
        <begin position="280"/>
        <end position="300"/>
    </location>
</feature>
<feature type="transmembrane region" description="Helical" evidence="7">
    <location>
        <begin position="128"/>
        <end position="152"/>
    </location>
</feature>
<dbReference type="PANTHER" id="PTHR42718:SF46">
    <property type="entry name" value="BLR6921 PROTEIN"/>
    <property type="match status" value="1"/>
</dbReference>
<dbReference type="Gene3D" id="1.20.1250.20">
    <property type="entry name" value="MFS general substrate transporter like domains"/>
    <property type="match status" value="2"/>
</dbReference>
<evidence type="ECO:0000259" key="8">
    <source>
        <dbReference type="PROSITE" id="PS50850"/>
    </source>
</evidence>
<keyword evidence="3" id="KW-1003">Cell membrane</keyword>
<sequence length="455" mass="49095">MDTALIIAVCLTQFMTSFMGSSLNVAVEALATDFAVQPQLVTWVINAFTVMTASFLLCSSAFAGHFGYRKTYSTALLLSALSCFALVFCPNFMCMLLGRALQGVVFSLIFCTSMAILVANISKEKRALGIGLATAAVYGGLSLSPVLAGFLIDLLSWRSVFVLAGCGLSLAFFLSLKINDSRTSGTELKFFDLALSFAGVMLILLSLSLLSYGSLIALSALIGLFVFAYFLYRQSRQDNPLLPVGLMWRNHPLRWALVASIFNYMANFSLTFLLSLHIQYVLGLSASMTGLLLIVQPFMMMTLSTLSGRLSAAIDVHILTLTGMTMIGFAFVMLHFMEPTTSLMYMMCAQFICGVGFGLFSAPNTNIVMSSVTPDKYALVSALQALTRTGGQACSMAAATWLLSHFIDAAAGTTLYIYELSYTISFIFVVSAAAAFLGSGACLLGFKSEQRLHRA</sequence>
<feature type="transmembrane region" description="Helical" evidence="7">
    <location>
        <begin position="104"/>
        <end position="121"/>
    </location>
</feature>
<dbReference type="GO" id="GO:0005886">
    <property type="term" value="C:plasma membrane"/>
    <property type="evidence" value="ECO:0007669"/>
    <property type="project" value="UniProtKB-SubCell"/>
</dbReference>
<gene>
    <name evidence="9" type="ORF">IAB19_05635</name>
</gene>
<feature type="transmembrane region" description="Helical" evidence="7">
    <location>
        <begin position="190"/>
        <end position="209"/>
    </location>
</feature>
<dbReference type="InterPro" id="IPR011701">
    <property type="entry name" value="MFS"/>
</dbReference>
<keyword evidence="6 7" id="KW-0472">Membrane</keyword>
<dbReference type="InterPro" id="IPR020846">
    <property type="entry name" value="MFS_dom"/>
</dbReference>
<feature type="transmembrane region" description="Helical" evidence="7">
    <location>
        <begin position="343"/>
        <end position="362"/>
    </location>
</feature>
<dbReference type="EMBL" id="JADINH010000119">
    <property type="protein sequence ID" value="MBO8415842.1"/>
    <property type="molecule type" value="Genomic_DNA"/>
</dbReference>
<feature type="transmembrane region" description="Helical" evidence="7">
    <location>
        <begin position="312"/>
        <end position="337"/>
    </location>
</feature>
<feature type="transmembrane region" description="Helical" evidence="7">
    <location>
        <begin position="75"/>
        <end position="98"/>
    </location>
</feature>
<feature type="transmembrane region" description="Helical" evidence="7">
    <location>
        <begin position="424"/>
        <end position="446"/>
    </location>
</feature>
<feature type="transmembrane region" description="Helical" evidence="7">
    <location>
        <begin position="41"/>
        <end position="63"/>
    </location>
</feature>
<dbReference type="InterPro" id="IPR036259">
    <property type="entry name" value="MFS_trans_sf"/>
</dbReference>
<feature type="transmembrane region" description="Helical" evidence="7">
    <location>
        <begin position="253"/>
        <end position="274"/>
    </location>
</feature>
<dbReference type="AlphaFoldDB" id="A0A9D9DCD9"/>
<evidence type="ECO:0000256" key="3">
    <source>
        <dbReference type="ARBA" id="ARBA00022475"/>
    </source>
</evidence>
<evidence type="ECO:0000256" key="4">
    <source>
        <dbReference type="ARBA" id="ARBA00022692"/>
    </source>
</evidence>
<keyword evidence="5 7" id="KW-1133">Transmembrane helix</keyword>
<proteinExistence type="predicted"/>
<evidence type="ECO:0000313" key="9">
    <source>
        <dbReference type="EMBL" id="MBO8415842.1"/>
    </source>
</evidence>
<organism evidence="9 10">
    <name type="scientific">Candidatus Avisuccinivibrio stercorigallinarum</name>
    <dbReference type="NCBI Taxonomy" id="2840704"/>
    <lineage>
        <taxon>Bacteria</taxon>
        <taxon>Pseudomonadati</taxon>
        <taxon>Pseudomonadota</taxon>
        <taxon>Gammaproteobacteria</taxon>
        <taxon>Aeromonadales</taxon>
        <taxon>Succinivibrionaceae</taxon>
        <taxon>Succinivibrionaceae incertae sedis</taxon>
        <taxon>Candidatus Avisuccinivibrio</taxon>
    </lineage>
</organism>
<feature type="transmembrane region" description="Helical" evidence="7">
    <location>
        <begin position="158"/>
        <end position="178"/>
    </location>
</feature>
<protein>
    <submittedName>
        <fullName evidence="9">MFS transporter</fullName>
    </submittedName>
</protein>
<dbReference type="SUPFAM" id="SSF103473">
    <property type="entry name" value="MFS general substrate transporter"/>
    <property type="match status" value="1"/>
</dbReference>
<evidence type="ECO:0000313" key="10">
    <source>
        <dbReference type="Proteomes" id="UP000823631"/>
    </source>
</evidence>
<feature type="domain" description="Major facilitator superfamily (MFS) profile" evidence="8">
    <location>
        <begin position="5"/>
        <end position="450"/>
    </location>
</feature>
<evidence type="ECO:0000256" key="1">
    <source>
        <dbReference type="ARBA" id="ARBA00004651"/>
    </source>
</evidence>
<evidence type="ECO:0000256" key="7">
    <source>
        <dbReference type="SAM" id="Phobius"/>
    </source>
</evidence>